<dbReference type="SUPFAM" id="SSF55073">
    <property type="entry name" value="Nucleotide cyclase"/>
    <property type="match status" value="1"/>
</dbReference>
<evidence type="ECO:0000256" key="1">
    <source>
        <dbReference type="ARBA" id="ARBA00004167"/>
    </source>
</evidence>
<dbReference type="Proteomes" id="UP000011083">
    <property type="component" value="Unassembled WGS sequence"/>
</dbReference>
<comment type="catalytic activity">
    <reaction evidence="9">
        <text>L-threonyl-[protein] + ATP = O-phospho-L-threonyl-[protein] + ADP + H(+)</text>
        <dbReference type="Rhea" id="RHEA:46608"/>
        <dbReference type="Rhea" id="RHEA-COMP:11060"/>
        <dbReference type="Rhea" id="RHEA-COMP:11605"/>
        <dbReference type="ChEBI" id="CHEBI:15378"/>
        <dbReference type="ChEBI" id="CHEBI:30013"/>
        <dbReference type="ChEBI" id="CHEBI:30616"/>
        <dbReference type="ChEBI" id="CHEBI:61977"/>
        <dbReference type="ChEBI" id="CHEBI:456216"/>
        <dbReference type="EC" id="2.7.11.1"/>
    </reaction>
</comment>
<name>L8GU06_ACACF</name>
<dbReference type="SUPFAM" id="SSF56112">
    <property type="entry name" value="Protein kinase-like (PK-like)"/>
    <property type="match status" value="2"/>
</dbReference>
<dbReference type="PROSITE" id="PS00107">
    <property type="entry name" value="PROTEIN_KINASE_ATP"/>
    <property type="match status" value="2"/>
</dbReference>
<evidence type="ECO:0000256" key="12">
    <source>
        <dbReference type="SAM" id="MobiDB-lite"/>
    </source>
</evidence>
<evidence type="ECO:0000256" key="7">
    <source>
        <dbReference type="ARBA" id="ARBA00022777"/>
    </source>
</evidence>
<feature type="domain" description="Protein kinase" evidence="14">
    <location>
        <begin position="1344"/>
        <end position="1597"/>
    </location>
</feature>
<dbReference type="InterPro" id="IPR001245">
    <property type="entry name" value="Ser-Thr/Tyr_kinase_cat_dom"/>
</dbReference>
<dbReference type="Gene3D" id="3.30.70.1230">
    <property type="entry name" value="Nucleotide cyclase"/>
    <property type="match status" value="1"/>
</dbReference>
<evidence type="ECO:0000256" key="2">
    <source>
        <dbReference type="ARBA" id="ARBA00005843"/>
    </source>
</evidence>
<dbReference type="GeneID" id="14917437"/>
<feature type="compositionally biased region" description="Low complexity" evidence="12">
    <location>
        <begin position="1054"/>
        <end position="1087"/>
    </location>
</feature>
<evidence type="ECO:0000256" key="3">
    <source>
        <dbReference type="ARBA" id="ARBA00012513"/>
    </source>
</evidence>
<dbReference type="GO" id="GO:0004674">
    <property type="term" value="F:protein serine/threonine kinase activity"/>
    <property type="evidence" value="ECO:0007669"/>
    <property type="project" value="UniProtKB-KW"/>
</dbReference>
<evidence type="ECO:0000313" key="15">
    <source>
        <dbReference type="EMBL" id="ELR16654.1"/>
    </source>
</evidence>
<evidence type="ECO:0000256" key="5">
    <source>
        <dbReference type="ARBA" id="ARBA00022679"/>
    </source>
</evidence>
<feature type="signal peptide" evidence="13">
    <location>
        <begin position="1"/>
        <end position="21"/>
    </location>
</feature>
<feature type="chain" id="PRO_5003990080" description="non-specific serine/threonine protein kinase" evidence="13">
    <location>
        <begin position="22"/>
        <end position="1606"/>
    </location>
</feature>
<keyword evidence="8 11" id="KW-0067">ATP-binding</keyword>
<feature type="binding site" evidence="11">
    <location>
        <position position="815"/>
    </location>
    <ligand>
        <name>ATP</name>
        <dbReference type="ChEBI" id="CHEBI:30616"/>
    </ligand>
</feature>
<evidence type="ECO:0000256" key="6">
    <source>
        <dbReference type="ARBA" id="ARBA00022741"/>
    </source>
</evidence>
<accession>L8GU06</accession>
<dbReference type="PROSITE" id="PS00108">
    <property type="entry name" value="PROTEIN_KINASE_ST"/>
    <property type="match status" value="2"/>
</dbReference>
<dbReference type="STRING" id="1257118.L8GU06"/>
<keyword evidence="13" id="KW-0732">Signal</keyword>
<dbReference type="EMBL" id="KB007985">
    <property type="protein sequence ID" value="ELR16654.1"/>
    <property type="molecule type" value="Genomic_DNA"/>
</dbReference>
<comment type="similarity">
    <text evidence="2">Belongs to the protein kinase superfamily. TKL Ser/Thr protein kinase family.</text>
</comment>
<sequence length="1606" mass="174064">MMLAVMFVTTAMLALVTPSHAITAAGTSGLSPLASSWQTAYHYVRDDLDVSFSTTANVSVALTKYAAGSVDFVMTEAVIFNTTRLSANYGGSFVQLPLTANAIIIGYNLPELYANETLVLNIATLGRIFAGLITVWNDSAIAALNPTLSARLPGNPIELVYKRTADALEADVTAAFVKALAHEPTFAAALAASDGTLYDILNGAGYSSDVVADRQSRVNGTAYTLGYFTLQSQSGLKVAAMQDADGTTVAASAATVQTAMAYFRASVFSRVFVADISGGGNGSYPLAYLSSVAAFYKTVNTSRNCPKMRDMLDYLAWTQVNDYAVTLAQSASYVALDIAYRRTLIDTLGSITCDGLRAITSSYVIGLGGPLPVYSSWVSEYTDSSLRLKYYAGDALTATRYMQSGDIDFGSTVVPLSAATLEPMPDVVAVKTCAHAYTWTYNIPALVGYPPLVFSWELVSDIYLNRVKMWNDTRIKDLNPGVANLLPEAEIIVAYITSAQTSVQASMQALSAMVPEFNDTIGPVSLPKFPVVVEEPARTRGIGGLGTMQNLLLSTPNIFAAWVHFWTLNGAPTLNFVQLPNAAGNLVYPNETTIVSAITNHKGASTDLYIMLADGADSYPMVTFNAFMVRTETMPDYAKAQALVDWIYWSQTDSSAAQIARSANMVVASLAQPAKATLLDQLASVTSGGVQAFSLAGCIYEGTVCFDQGTCVQGSCVCNSNRSGEFCESVKSDSGTPLGTILGAVLGSAIPVFILLVIAAIALGVGCWLLGRSRGHGRQDWEIEVEELEMGDILGAGGYGEVYRAMWKGTEVAVKVIAAEERSISKDMQRSFAAEVEVMTALRHPNVVLFMAACTRPPRMCIVMEFMALGSLYDLVHNELIPDIPLPLKVRLALQAAKGMHFLHSSGIVHRDLKSLNLLLDAKWNLKVSDFGLTCFKGDLKKDAQQQQQGSIHWMAPEILAEESDVDYVLADIYAFGIILWELLTREQPYAGLTPAAIAVAVIRDDARPSMPSGHVDPDYEKLITDCWHRDPTVRPTFLEVMTRLSAMVDDGNSSSSSSFTSSKMRPSGSATSSSSGVGSSSSMSSDGVGGRAAAIDHVGGVRPPEGEVALHRGYEAVFLKEKIVGEGSFCMAFSSIVDALAWCGEAQRKLLRVDWPAELLAQADVAEEIGGVDDRLVFRGLRVRMGVHVGVPKLRRDPMSRRVEYLGPPVVAAAKVTVLAQGGQVLLSGEVYDKLRNTDLAKEKNRFLRLGSMDLGHEQGQSEIYEMKVTELEPRYFGNFGTAQEENTDSASGTGKDHSSKLAGLSGRSDTSMDLEKLAGGTGEDAFLTGANLVRWVIKYDDIQIGDQIGTGSYGVVFKGTWKGVDVAVKRFIKQKLDERHLLEFRAEVACLSEMRHPNIVLFIGACLRMPNLCLVTEWVKQGSLKALLGNSTIKLPWQQRLRMLRDAARGVHYLHTLEPCIVHRDLKTSNLLVDESWNVKVADFGFARIKEDNATMTRCGTPAWTAPEVIRGEHYSELADVYSFGIIMWEMATRKQPYAGRNFMGVTLDVLEGKRPQVPADCPADYKDMMMRCWKGKPKKRPSMEEVVQYLNSALGSPATDELA</sequence>
<gene>
    <name evidence="15" type="ORF">ACA1_089010</name>
</gene>
<comment type="subcellular location">
    <subcellularLocation>
        <location evidence="1">Membrane</location>
        <topology evidence="1">Single-pass membrane protein</topology>
    </subcellularLocation>
</comment>
<dbReference type="InterPro" id="IPR017441">
    <property type="entry name" value="Protein_kinase_ATP_BS"/>
</dbReference>
<dbReference type="VEuPathDB" id="AmoebaDB:ACA1_089010"/>
<dbReference type="InterPro" id="IPR051681">
    <property type="entry name" value="Ser/Thr_Kinases-Pseudokinases"/>
</dbReference>
<evidence type="ECO:0000259" key="14">
    <source>
        <dbReference type="PROSITE" id="PS50011"/>
    </source>
</evidence>
<evidence type="ECO:0000256" key="4">
    <source>
        <dbReference type="ARBA" id="ARBA00022527"/>
    </source>
</evidence>
<dbReference type="Pfam" id="PF07714">
    <property type="entry name" value="PK_Tyr_Ser-Thr"/>
    <property type="match status" value="2"/>
</dbReference>
<proteinExistence type="inferred from homology"/>
<dbReference type="OrthoDB" id="4062651at2759"/>
<dbReference type="FunFam" id="3.30.200.20:FF:000060">
    <property type="entry name" value="Serine/threonine-protein kinase isoform 1"/>
    <property type="match status" value="2"/>
</dbReference>
<keyword evidence="6 11" id="KW-0547">Nucleotide-binding</keyword>
<dbReference type="GO" id="GO:0016020">
    <property type="term" value="C:membrane"/>
    <property type="evidence" value="ECO:0007669"/>
    <property type="project" value="UniProtKB-SubCell"/>
</dbReference>
<feature type="domain" description="Protein kinase" evidence="14">
    <location>
        <begin position="788"/>
        <end position="1049"/>
    </location>
</feature>
<dbReference type="Gene3D" id="1.10.510.10">
    <property type="entry name" value="Transferase(Phosphotransferase) domain 1"/>
    <property type="match status" value="2"/>
</dbReference>
<dbReference type="RefSeq" id="XP_004338667.1">
    <property type="nucleotide sequence ID" value="XM_004338619.1"/>
</dbReference>
<dbReference type="InterPro" id="IPR000719">
    <property type="entry name" value="Prot_kinase_dom"/>
</dbReference>
<dbReference type="InterPro" id="IPR008271">
    <property type="entry name" value="Ser/Thr_kinase_AS"/>
</dbReference>
<dbReference type="Pfam" id="PF12849">
    <property type="entry name" value="PBP_like_2"/>
    <property type="match status" value="1"/>
</dbReference>
<evidence type="ECO:0000256" key="11">
    <source>
        <dbReference type="PROSITE-ProRule" id="PRU10141"/>
    </source>
</evidence>
<protein>
    <recommendedName>
        <fullName evidence="3">non-specific serine/threonine protein kinase</fullName>
        <ecNumber evidence="3">2.7.11.1</ecNumber>
    </recommendedName>
</protein>
<dbReference type="InterPro" id="IPR024370">
    <property type="entry name" value="PBP_domain"/>
</dbReference>
<evidence type="ECO:0000313" key="16">
    <source>
        <dbReference type="Proteomes" id="UP000011083"/>
    </source>
</evidence>
<dbReference type="CDD" id="cd13999">
    <property type="entry name" value="STKc_MAP3K-like"/>
    <property type="match status" value="2"/>
</dbReference>
<comment type="catalytic activity">
    <reaction evidence="10">
        <text>L-seryl-[protein] + ATP = O-phospho-L-seryl-[protein] + ADP + H(+)</text>
        <dbReference type="Rhea" id="RHEA:17989"/>
        <dbReference type="Rhea" id="RHEA-COMP:9863"/>
        <dbReference type="Rhea" id="RHEA-COMP:11604"/>
        <dbReference type="ChEBI" id="CHEBI:15378"/>
        <dbReference type="ChEBI" id="CHEBI:29999"/>
        <dbReference type="ChEBI" id="CHEBI:30616"/>
        <dbReference type="ChEBI" id="CHEBI:83421"/>
        <dbReference type="ChEBI" id="CHEBI:456216"/>
        <dbReference type="EC" id="2.7.11.1"/>
    </reaction>
</comment>
<dbReference type="PANTHER" id="PTHR44329:SF298">
    <property type="entry name" value="MIXED LINEAGE KINASE DOMAIN-LIKE PROTEIN"/>
    <property type="match status" value="1"/>
</dbReference>
<dbReference type="PROSITE" id="PS50011">
    <property type="entry name" value="PROTEIN_KINASE_DOM"/>
    <property type="match status" value="2"/>
</dbReference>
<dbReference type="PRINTS" id="PR00109">
    <property type="entry name" value="TYRKINASE"/>
</dbReference>
<dbReference type="GO" id="GO:0005524">
    <property type="term" value="F:ATP binding"/>
    <property type="evidence" value="ECO:0007669"/>
    <property type="project" value="UniProtKB-UniRule"/>
</dbReference>
<feature type="region of interest" description="Disordered" evidence="12">
    <location>
        <begin position="1050"/>
        <end position="1091"/>
    </location>
</feature>
<keyword evidence="16" id="KW-1185">Reference proteome</keyword>
<evidence type="ECO:0000256" key="13">
    <source>
        <dbReference type="SAM" id="SignalP"/>
    </source>
</evidence>
<feature type="binding site" evidence="11">
    <location>
        <position position="1371"/>
    </location>
    <ligand>
        <name>ATP</name>
        <dbReference type="ChEBI" id="CHEBI:30616"/>
    </ligand>
</feature>
<dbReference type="InterPro" id="IPR011009">
    <property type="entry name" value="Kinase-like_dom_sf"/>
</dbReference>
<dbReference type="EC" id="2.7.11.1" evidence="3"/>
<keyword evidence="5" id="KW-0808">Transferase</keyword>
<keyword evidence="7 15" id="KW-0418">Kinase</keyword>
<dbReference type="SMART" id="SM00220">
    <property type="entry name" value="S_TKc"/>
    <property type="match status" value="2"/>
</dbReference>
<dbReference type="SUPFAM" id="SSF53850">
    <property type="entry name" value="Periplasmic binding protein-like II"/>
    <property type="match status" value="2"/>
</dbReference>
<keyword evidence="4" id="KW-0723">Serine/threonine-protein kinase</keyword>
<reference evidence="15 16" key="1">
    <citation type="journal article" date="2013" name="Genome Biol.">
        <title>Genome of Acanthamoeba castellanii highlights extensive lateral gene transfer and early evolution of tyrosine kinase signaling.</title>
        <authorList>
            <person name="Clarke M."/>
            <person name="Lohan A.J."/>
            <person name="Liu B."/>
            <person name="Lagkouvardos I."/>
            <person name="Roy S."/>
            <person name="Zafar N."/>
            <person name="Bertelli C."/>
            <person name="Schilde C."/>
            <person name="Kianianmomeni A."/>
            <person name="Burglin T.R."/>
            <person name="Frech C."/>
            <person name="Turcotte B."/>
            <person name="Kopec K.O."/>
            <person name="Synnott J.M."/>
            <person name="Choo C."/>
            <person name="Paponov I."/>
            <person name="Finkler A."/>
            <person name="Soon Heng Tan C."/>
            <person name="Hutchins A.P."/>
            <person name="Weinmeier T."/>
            <person name="Rattei T."/>
            <person name="Chu J.S."/>
            <person name="Gimenez G."/>
            <person name="Irimia M."/>
            <person name="Rigden D.J."/>
            <person name="Fitzpatrick D.A."/>
            <person name="Lorenzo-Morales J."/>
            <person name="Bateman A."/>
            <person name="Chiu C.H."/>
            <person name="Tang P."/>
            <person name="Hegemann P."/>
            <person name="Fromm H."/>
            <person name="Raoult D."/>
            <person name="Greub G."/>
            <person name="Miranda-Saavedra D."/>
            <person name="Chen N."/>
            <person name="Nash P."/>
            <person name="Ginger M.L."/>
            <person name="Horn M."/>
            <person name="Schaap P."/>
            <person name="Caler L."/>
            <person name="Loftus B."/>
        </authorList>
    </citation>
    <scope>NUCLEOTIDE SEQUENCE [LARGE SCALE GENOMIC DNA]</scope>
    <source>
        <strain evidence="15 16">Neff</strain>
    </source>
</reference>
<organism evidence="15 16">
    <name type="scientific">Acanthamoeba castellanii (strain ATCC 30010 / Neff)</name>
    <dbReference type="NCBI Taxonomy" id="1257118"/>
    <lineage>
        <taxon>Eukaryota</taxon>
        <taxon>Amoebozoa</taxon>
        <taxon>Discosea</taxon>
        <taxon>Longamoebia</taxon>
        <taxon>Centramoebida</taxon>
        <taxon>Acanthamoebidae</taxon>
        <taxon>Acanthamoeba</taxon>
    </lineage>
</organism>
<dbReference type="KEGG" id="acan:ACA1_089010"/>
<dbReference type="InterPro" id="IPR029787">
    <property type="entry name" value="Nucleotide_cyclase"/>
</dbReference>
<feature type="region of interest" description="Disordered" evidence="12">
    <location>
        <begin position="1282"/>
        <end position="1309"/>
    </location>
</feature>
<dbReference type="PANTHER" id="PTHR44329">
    <property type="entry name" value="SERINE/THREONINE-PROTEIN KINASE TNNI3K-RELATED"/>
    <property type="match status" value="1"/>
</dbReference>
<evidence type="ECO:0000256" key="10">
    <source>
        <dbReference type="ARBA" id="ARBA00048679"/>
    </source>
</evidence>
<evidence type="ECO:0000256" key="8">
    <source>
        <dbReference type="ARBA" id="ARBA00022840"/>
    </source>
</evidence>
<dbReference type="Gene3D" id="3.30.200.20">
    <property type="entry name" value="Phosphorylase Kinase, domain 1"/>
    <property type="match status" value="2"/>
</dbReference>
<dbReference type="Gene3D" id="3.40.190.10">
    <property type="entry name" value="Periplasmic binding protein-like II"/>
    <property type="match status" value="4"/>
</dbReference>
<feature type="compositionally biased region" description="Polar residues" evidence="12">
    <location>
        <begin position="1282"/>
        <end position="1294"/>
    </location>
</feature>
<evidence type="ECO:0000256" key="9">
    <source>
        <dbReference type="ARBA" id="ARBA00047899"/>
    </source>
</evidence>